<name>A0A1E3SG18_MYCIE</name>
<dbReference type="RefSeq" id="WP_069418989.1">
    <property type="nucleotide sequence ID" value="NZ_CBCRZH010000006.1"/>
</dbReference>
<proteinExistence type="predicted"/>
<protein>
    <submittedName>
        <fullName evidence="1">Uncharacterized protein</fullName>
    </submittedName>
</protein>
<evidence type="ECO:0000313" key="2">
    <source>
        <dbReference type="Proteomes" id="UP000192739"/>
    </source>
</evidence>
<sequence>MESDDVVEPIDAAFQALLALTAENTKDDEKRDMLIDGIVTAPPVAEWPKECQQSFYRPAVTYTILPIK</sequence>
<dbReference type="AlphaFoldDB" id="A0A1E3SG18"/>
<reference evidence="1 2" key="1">
    <citation type="submission" date="2017-02" db="EMBL/GenBank/DDBJ databases">
        <title>The new phylogeny of genus Mycobacterium.</title>
        <authorList>
            <person name="Tortoli E."/>
            <person name="Trovato A."/>
            <person name="Cirillo D.M."/>
        </authorList>
    </citation>
    <scope>NUCLEOTIDE SEQUENCE [LARGE SCALE GENOMIC DNA]</scope>
    <source>
        <strain evidence="1 2">DSM 44049</strain>
    </source>
</reference>
<gene>
    <name evidence="1" type="ORF">BST27_00910</name>
</gene>
<keyword evidence="2" id="KW-1185">Reference proteome</keyword>
<dbReference type="Proteomes" id="UP000192739">
    <property type="component" value="Unassembled WGS sequence"/>
</dbReference>
<comment type="caution">
    <text evidence="1">The sequence shown here is derived from an EMBL/GenBank/DDBJ whole genome shotgun (WGS) entry which is preliminary data.</text>
</comment>
<dbReference type="EMBL" id="MVHT01000002">
    <property type="protein sequence ID" value="ORB10450.1"/>
    <property type="molecule type" value="Genomic_DNA"/>
</dbReference>
<evidence type="ECO:0000313" key="1">
    <source>
        <dbReference type="EMBL" id="ORB10450.1"/>
    </source>
</evidence>
<accession>A0A1E3SG18</accession>
<organism evidence="1 2">
    <name type="scientific">Mycobacterium intermedium</name>
    <dbReference type="NCBI Taxonomy" id="28445"/>
    <lineage>
        <taxon>Bacteria</taxon>
        <taxon>Bacillati</taxon>
        <taxon>Actinomycetota</taxon>
        <taxon>Actinomycetes</taxon>
        <taxon>Mycobacteriales</taxon>
        <taxon>Mycobacteriaceae</taxon>
        <taxon>Mycobacterium</taxon>
        <taxon>Mycobacterium simiae complex</taxon>
    </lineage>
</organism>
<dbReference type="OrthoDB" id="4752086at2"/>